<dbReference type="GO" id="GO:0046961">
    <property type="term" value="F:proton-transporting ATPase activity, rotational mechanism"/>
    <property type="evidence" value="ECO:0007669"/>
    <property type="project" value="TreeGrafter"/>
</dbReference>
<reference evidence="15" key="1">
    <citation type="journal article" date="2019" name="Mitochondrial DNA Part B Resour">
        <title>The complete plastid genome of a marine microalgae Cryptophyceae sp. CCMP2293 (Cryptophyta).</title>
        <authorList>
            <person name="Xu K."/>
            <person name="Hu S."/>
            <person name="Tang X."/>
        </authorList>
    </citation>
    <scope>NUCLEOTIDE SEQUENCE</scope>
</reference>
<evidence type="ECO:0000256" key="12">
    <source>
        <dbReference type="RuleBase" id="RU003848"/>
    </source>
</evidence>
<evidence type="ECO:0000256" key="1">
    <source>
        <dbReference type="ARBA" id="ARBA00004167"/>
    </source>
</evidence>
<keyword evidence="9 11" id="KW-0472">Membrane</keyword>
<dbReference type="InterPro" id="IPR050059">
    <property type="entry name" value="ATP_synthase_B_chain"/>
</dbReference>
<evidence type="ECO:0000256" key="14">
    <source>
        <dbReference type="SAM" id="SignalP"/>
    </source>
</evidence>
<evidence type="ECO:0000256" key="3">
    <source>
        <dbReference type="ARBA" id="ARBA00022448"/>
    </source>
</evidence>
<dbReference type="HAMAP" id="MF_01398">
    <property type="entry name" value="ATP_synth_b_bprime"/>
    <property type="match status" value="1"/>
</dbReference>
<dbReference type="GO" id="GO:0045259">
    <property type="term" value="C:proton-transporting ATP synthase complex"/>
    <property type="evidence" value="ECO:0007669"/>
    <property type="project" value="UniProtKB-KW"/>
</dbReference>
<keyword evidence="14" id="KW-0732">Signal</keyword>
<dbReference type="InterPro" id="IPR002146">
    <property type="entry name" value="ATP_synth_b/b'su_bac/chlpt"/>
</dbReference>
<organism evidence="15">
    <name type="scientific">Baffinella frigidus</name>
    <dbReference type="NCBI Taxonomy" id="2571260"/>
    <lineage>
        <taxon>Eukaryota</taxon>
        <taxon>Cryptophyceae</taxon>
        <taxon>Cryptomonadales</taxon>
        <taxon>Baffinellaceae</taxon>
        <taxon>Baffinella</taxon>
    </lineage>
</organism>
<dbReference type="InterPro" id="IPR034679">
    <property type="entry name" value="ATP_synth_b"/>
</dbReference>
<keyword evidence="4 11" id="KW-0138">CF(0)</keyword>
<keyword evidence="15" id="KW-0150">Chloroplast</keyword>
<comment type="subunit">
    <text evidence="11">F-type ATPases have 2 components, F(1) - the catalytic core - and F(0) - the membrane proton channel. F(1) has five subunits: alpha(3), beta(3), gamma(1), delta(1), epsilon(1). F(0) has four main subunits: a(1), b(1), b'(1) and c(10-14). The alpha and beta chains form an alternating ring which encloses part of the gamma chain. F(1) is attached to F(0) by a central stalk formed by the gamma and epsilon chains, while a peripheral stalk is formed by the delta, b and b' chains.</text>
</comment>
<dbReference type="Pfam" id="PF00430">
    <property type="entry name" value="ATP-synt_B"/>
    <property type="match status" value="1"/>
</dbReference>
<keyword evidence="15" id="KW-0934">Plastid</keyword>
<evidence type="ECO:0000256" key="4">
    <source>
        <dbReference type="ARBA" id="ARBA00022547"/>
    </source>
</evidence>
<feature type="signal peptide" evidence="14">
    <location>
        <begin position="1"/>
        <end position="19"/>
    </location>
</feature>
<dbReference type="AlphaFoldDB" id="A0A7T8JKI4"/>
<dbReference type="PANTHER" id="PTHR33445">
    <property type="entry name" value="ATP SYNTHASE SUBUNIT B', CHLOROPLASTIC"/>
    <property type="match status" value="1"/>
</dbReference>
<dbReference type="GO" id="GO:0009535">
    <property type="term" value="C:chloroplast thylakoid membrane"/>
    <property type="evidence" value="ECO:0007669"/>
    <property type="project" value="UniProtKB-SubCell"/>
</dbReference>
<comment type="similarity">
    <text evidence="2 11 12">Belongs to the ATPase B chain family.</text>
</comment>
<dbReference type="PANTHER" id="PTHR33445:SF2">
    <property type="entry name" value="ATP SYNTHASE SUBUNIT B', CHLOROPLASTIC"/>
    <property type="match status" value="1"/>
</dbReference>
<keyword evidence="7 11" id="KW-1133">Transmembrane helix</keyword>
<dbReference type="EMBL" id="MK798155">
    <property type="protein sequence ID" value="QQP22362.1"/>
    <property type="molecule type" value="Genomic_DNA"/>
</dbReference>
<dbReference type="NCBIfam" id="NF005607">
    <property type="entry name" value="PRK07353.1"/>
    <property type="match status" value="1"/>
</dbReference>
<comment type="function">
    <text evidence="10 11">F(1)F(0) ATP synthase produces ATP from ADP in the presence of a proton or sodium gradient. F-type ATPases consist of two structural domains, F(1) containing the extramembraneous catalytic core and F(0) containing the membrane proton channel, linked together by a central stalk and a peripheral stalk. During catalysis, ATP synthesis in the catalytic domain of F(1) is coupled via a rotary mechanism of the central stalk subunits to proton translocation.</text>
</comment>
<feature type="coiled-coil region" evidence="13">
    <location>
        <begin position="118"/>
        <end position="160"/>
    </location>
</feature>
<evidence type="ECO:0000256" key="7">
    <source>
        <dbReference type="ARBA" id="ARBA00022989"/>
    </source>
</evidence>
<evidence type="ECO:0000256" key="11">
    <source>
        <dbReference type="HAMAP-Rule" id="MF_01399"/>
    </source>
</evidence>
<geneLocation type="chloroplast" evidence="15"/>
<evidence type="ECO:0000313" key="15">
    <source>
        <dbReference type="EMBL" id="QQP22362.1"/>
    </source>
</evidence>
<keyword evidence="13" id="KW-0175">Coiled coil</keyword>
<evidence type="ECO:0000256" key="5">
    <source>
        <dbReference type="ARBA" id="ARBA00022692"/>
    </source>
</evidence>
<feature type="transmembrane region" description="Helical" evidence="11">
    <location>
        <begin position="29"/>
        <end position="49"/>
    </location>
</feature>
<evidence type="ECO:0000256" key="6">
    <source>
        <dbReference type="ARBA" id="ARBA00022781"/>
    </source>
</evidence>
<keyword evidence="6 11" id="KW-0375">Hydrogen ion transport</keyword>
<comment type="miscellaneous">
    <text evidence="11">In plastids the F-type ATPase is also known as CF(1)CF(0).</text>
</comment>
<dbReference type="HAMAP" id="MF_01399">
    <property type="entry name" value="ATP_synth_bprime"/>
    <property type="match status" value="1"/>
</dbReference>
<sequence length="165" mass="18333">MTMTNSLFLLALQAASTESEGGLFDFNATLPLMALQILLLMVVLNTIFYTPVAKVLDERDEYIRANLAKASEILTTAEAITKQYEQDLAKERKEAQSIIGSSQKEAQEIVAMEIKQAQKDTELLVNEATKQLNSQKEKALVALEEQVNTLSEQIKNKLLSSQLKA</sequence>
<evidence type="ECO:0000256" key="8">
    <source>
        <dbReference type="ARBA" id="ARBA00023065"/>
    </source>
</evidence>
<keyword evidence="8 11" id="KW-0406">Ion transport</keyword>
<evidence type="ECO:0000256" key="13">
    <source>
        <dbReference type="SAM" id="Coils"/>
    </source>
</evidence>
<evidence type="ECO:0000256" key="9">
    <source>
        <dbReference type="ARBA" id="ARBA00023136"/>
    </source>
</evidence>
<evidence type="ECO:0000256" key="10">
    <source>
        <dbReference type="ARBA" id="ARBA00025198"/>
    </source>
</evidence>
<evidence type="ECO:0000256" key="2">
    <source>
        <dbReference type="ARBA" id="ARBA00005513"/>
    </source>
</evidence>
<comment type="function">
    <text evidence="11">Component of the F(0) channel, it forms part of the peripheral stalk, linking F(1) to F(0). The b'-subunit is a diverged and duplicated form of b found in plants and photosynthetic bacteria.</text>
</comment>
<accession>A0A7T8JKI4</accession>
<name>A0A7T8JKI4_9CRYP</name>
<comment type="subcellular location">
    <subcellularLocation>
        <location evidence="1">Membrane</location>
        <topology evidence="1">Single-pass membrane protein</topology>
    </subcellularLocation>
    <subcellularLocation>
        <location evidence="11">Plastid</location>
        <location evidence="11">Chloroplast thylakoid membrane</location>
        <topology evidence="11">Single-pass membrane protein</topology>
    </subcellularLocation>
</comment>
<gene>
    <name evidence="11 15" type="primary">atpG</name>
    <name evidence="11" type="synonym">atpF2</name>
</gene>
<keyword evidence="5 11" id="KW-0812">Transmembrane</keyword>
<keyword evidence="11" id="KW-0793">Thylakoid</keyword>
<dbReference type="CDD" id="cd06503">
    <property type="entry name" value="ATP-synt_Fo_b"/>
    <property type="match status" value="1"/>
</dbReference>
<keyword evidence="3 11" id="KW-0813">Transport</keyword>
<proteinExistence type="inferred from homology"/>
<protein>
    <recommendedName>
        <fullName evidence="11">ATP synthase subunit b', chloroplastic</fullName>
    </recommendedName>
    <alternativeName>
        <fullName evidence="11">ATP synthase F(0) sector subunit b'</fullName>
    </alternativeName>
    <alternativeName>
        <fullName evidence="11">ATPase subunit II</fullName>
    </alternativeName>
</protein>
<feature type="chain" id="PRO_5031460041" description="ATP synthase subunit b', chloroplastic" evidence="14">
    <location>
        <begin position="20"/>
        <end position="165"/>
    </location>
</feature>
<keyword evidence="11" id="KW-0066">ATP synthesis</keyword>
<dbReference type="GO" id="GO:0046933">
    <property type="term" value="F:proton-transporting ATP synthase activity, rotational mechanism"/>
    <property type="evidence" value="ECO:0007669"/>
    <property type="project" value="UniProtKB-UniRule"/>
</dbReference>